<keyword evidence="4" id="KW-1185">Reference proteome</keyword>
<protein>
    <recommendedName>
        <fullName evidence="2">CAAX prenyl protease 2/Lysostaphin resistance protein A-like domain-containing protein</fullName>
    </recommendedName>
</protein>
<feature type="domain" description="CAAX prenyl protease 2/Lysostaphin resistance protein A-like" evidence="2">
    <location>
        <begin position="154"/>
        <end position="241"/>
    </location>
</feature>
<keyword evidence="1" id="KW-0812">Transmembrane</keyword>
<feature type="transmembrane region" description="Helical" evidence="1">
    <location>
        <begin position="228"/>
        <end position="249"/>
    </location>
</feature>
<reference evidence="3" key="1">
    <citation type="submission" date="2022-09" db="EMBL/GenBank/DDBJ databases">
        <title>Actin cytoskeleton and complex cell architecture in an #Asgard archaeon.</title>
        <authorList>
            <person name="Ponce Toledo R.I."/>
            <person name="Schleper C."/>
            <person name="Rodrigues Oliveira T."/>
            <person name="Wollweber F."/>
            <person name="Xu J."/>
            <person name="Rittmann S."/>
            <person name="Klingl A."/>
            <person name="Pilhofer M."/>
        </authorList>
    </citation>
    <scope>NUCLEOTIDE SEQUENCE</scope>
    <source>
        <strain evidence="3">B-35</strain>
    </source>
</reference>
<organism evidence="3 4">
    <name type="scientific">Candidatus Lokiarchaeum ossiferum</name>
    <dbReference type="NCBI Taxonomy" id="2951803"/>
    <lineage>
        <taxon>Archaea</taxon>
        <taxon>Promethearchaeati</taxon>
        <taxon>Promethearchaeota</taxon>
        <taxon>Promethearchaeia</taxon>
        <taxon>Promethearchaeales</taxon>
        <taxon>Promethearchaeaceae</taxon>
        <taxon>Candidatus Lokiarchaeum</taxon>
    </lineage>
</organism>
<gene>
    <name evidence="3" type="ORF">NEF87_002577</name>
</gene>
<feature type="transmembrane region" description="Helical" evidence="1">
    <location>
        <begin position="189"/>
        <end position="222"/>
    </location>
</feature>
<name>A0ABY6HS00_9ARCH</name>
<keyword evidence="1" id="KW-1133">Transmembrane helix</keyword>
<dbReference type="Pfam" id="PF02517">
    <property type="entry name" value="Rce1-like"/>
    <property type="match status" value="1"/>
</dbReference>
<proteinExistence type="predicted"/>
<evidence type="ECO:0000256" key="1">
    <source>
        <dbReference type="SAM" id="Phobius"/>
    </source>
</evidence>
<accession>A0ABY6HS00</accession>
<keyword evidence="1" id="KW-0472">Membrane</keyword>
<feature type="transmembrane region" description="Helical" evidence="1">
    <location>
        <begin position="147"/>
        <end position="168"/>
    </location>
</feature>
<dbReference type="PANTHER" id="PTHR36435:SF1">
    <property type="entry name" value="CAAX AMINO TERMINAL PROTEASE FAMILY PROTEIN"/>
    <property type="match status" value="1"/>
</dbReference>
<evidence type="ECO:0000313" key="3">
    <source>
        <dbReference type="EMBL" id="UYP46292.1"/>
    </source>
</evidence>
<dbReference type="Proteomes" id="UP001208689">
    <property type="component" value="Chromosome"/>
</dbReference>
<evidence type="ECO:0000259" key="2">
    <source>
        <dbReference type="Pfam" id="PF02517"/>
    </source>
</evidence>
<evidence type="ECO:0000313" key="4">
    <source>
        <dbReference type="Proteomes" id="UP001208689"/>
    </source>
</evidence>
<dbReference type="PANTHER" id="PTHR36435">
    <property type="entry name" value="SLR1288 PROTEIN"/>
    <property type="match status" value="1"/>
</dbReference>
<dbReference type="InterPro" id="IPR052710">
    <property type="entry name" value="CAAX_protease"/>
</dbReference>
<feature type="transmembrane region" description="Helical" evidence="1">
    <location>
        <begin position="67"/>
        <end position="89"/>
    </location>
</feature>
<dbReference type="EMBL" id="CP104013">
    <property type="protein sequence ID" value="UYP46292.1"/>
    <property type="molecule type" value="Genomic_DNA"/>
</dbReference>
<feature type="transmembrane region" description="Helical" evidence="1">
    <location>
        <begin position="110"/>
        <end position="135"/>
    </location>
</feature>
<dbReference type="InterPro" id="IPR003675">
    <property type="entry name" value="Rce1/LyrA-like_dom"/>
</dbReference>
<sequence>MESKNDTSVVTLETIWDKDGREDIRISKKSNPIWLTLLITVIVAGIFLVIQNLTYDPVVNWLGMTGFTLLTGFTALVVWGGGLIAFGIMTKRLTWEDVKAKPVQFGGIKWIARTFGIAILSYIASIIISVVMVSILPVQPNEVRAEIVMGGGNLAIGVLTASILVPIAEELFFRGYLFTSLRKRSSFWIAAIISSACFGLIHGDPIAIVYAFMLGLIIAGVYEKSKSIYISILLHMLINFISTMVGMLIQTYLM</sequence>
<feature type="transmembrane region" description="Helical" evidence="1">
    <location>
        <begin position="33"/>
        <end position="55"/>
    </location>
</feature>